<reference evidence="3" key="1">
    <citation type="submission" date="2021-03" db="EMBL/GenBank/DDBJ databases">
        <authorList>
            <person name="Palmer J.M."/>
        </authorList>
    </citation>
    <scope>NUCLEOTIDE SEQUENCE</scope>
    <source>
        <strain evidence="3">ARV_011</strain>
    </source>
</reference>
<evidence type="ECO:0008006" key="5">
    <source>
        <dbReference type="Google" id="ProtNLM"/>
    </source>
</evidence>
<keyword evidence="1" id="KW-0521">NADP</keyword>
<dbReference type="Proteomes" id="UP000790833">
    <property type="component" value="Unassembled WGS sequence"/>
</dbReference>
<protein>
    <recommendedName>
        <fullName evidence="5">NmrA-like domain-containing protein</fullName>
    </recommendedName>
</protein>
<dbReference type="InterPro" id="IPR036291">
    <property type="entry name" value="NAD(P)-bd_dom_sf"/>
</dbReference>
<dbReference type="Gene3D" id="3.90.25.10">
    <property type="entry name" value="UDP-galactose 4-epimerase, domain 1"/>
    <property type="match status" value="1"/>
</dbReference>
<gene>
    <name evidence="3" type="ORF">KQ657_000743</name>
</gene>
<evidence type="ECO:0000256" key="1">
    <source>
        <dbReference type="ARBA" id="ARBA00022857"/>
    </source>
</evidence>
<accession>A0A9P7V8H8</accession>
<dbReference type="PANTHER" id="PTHR47706">
    <property type="entry name" value="NMRA-LIKE FAMILY PROTEIN"/>
    <property type="match status" value="1"/>
</dbReference>
<dbReference type="EMBL" id="JAHMUF010000012">
    <property type="protein sequence ID" value="KAG7193327.1"/>
    <property type="molecule type" value="Genomic_DNA"/>
</dbReference>
<dbReference type="SUPFAM" id="SSF51735">
    <property type="entry name" value="NAD(P)-binding Rossmann-fold domains"/>
    <property type="match status" value="1"/>
</dbReference>
<dbReference type="PANTHER" id="PTHR47706:SF9">
    <property type="entry name" value="NMRA-LIKE DOMAIN-CONTAINING PROTEIN-RELATED"/>
    <property type="match status" value="1"/>
</dbReference>
<dbReference type="OrthoDB" id="9974981at2759"/>
<keyword evidence="4" id="KW-1185">Reference proteome</keyword>
<dbReference type="AlphaFoldDB" id="A0A9P7V8H8"/>
<dbReference type="RefSeq" id="XP_043048875.1">
    <property type="nucleotide sequence ID" value="XM_043191568.1"/>
</dbReference>
<dbReference type="GO" id="GO:0016491">
    <property type="term" value="F:oxidoreductase activity"/>
    <property type="evidence" value="ECO:0007669"/>
    <property type="project" value="UniProtKB-KW"/>
</dbReference>
<sequence>MKSIAIFGHDSGIPILEALTNPVFSSNFKFPVKVITNKDIASMPNGNVQYINLALEEKNREQMEPILKGIDVIVSTINAPPTDNGAEYDALTQFILDAKPHLYIPSTYEFEFWISNNKLPKLPNPAEAHIAKVRSAGIKTVSIHTGLVVAKEWISTFRDPMGVDAENKTVTYIGEEDLKVSVTGAQDIANVIASLAESRDPEDLSDDIYVESDQVSTKDVAREYEDSAHVTLNQIHMSKEQALLEAKARWEKGHYSLQDYLFMLHVMWATGDAATFRSNDREYVNPGQTFWTWQKFV</sequence>
<dbReference type="Gene3D" id="3.40.50.720">
    <property type="entry name" value="NAD(P)-binding Rossmann-like Domain"/>
    <property type="match status" value="1"/>
</dbReference>
<evidence type="ECO:0000256" key="2">
    <source>
        <dbReference type="ARBA" id="ARBA00023002"/>
    </source>
</evidence>
<name>A0A9P7V8H8_9ASCO</name>
<proteinExistence type="predicted"/>
<evidence type="ECO:0000313" key="4">
    <source>
        <dbReference type="Proteomes" id="UP000790833"/>
    </source>
</evidence>
<comment type="caution">
    <text evidence="3">The sequence shown here is derived from an EMBL/GenBank/DDBJ whole genome shotgun (WGS) entry which is preliminary data.</text>
</comment>
<keyword evidence="2" id="KW-0560">Oxidoreductase</keyword>
<dbReference type="InterPro" id="IPR051609">
    <property type="entry name" value="NmrA/Isoflavone_reductase-like"/>
</dbReference>
<dbReference type="GeneID" id="66114117"/>
<organism evidence="3 4">
    <name type="scientific">Scheffersomyces spartinae</name>
    <dbReference type="NCBI Taxonomy" id="45513"/>
    <lineage>
        <taxon>Eukaryota</taxon>
        <taxon>Fungi</taxon>
        <taxon>Dikarya</taxon>
        <taxon>Ascomycota</taxon>
        <taxon>Saccharomycotina</taxon>
        <taxon>Pichiomycetes</taxon>
        <taxon>Debaryomycetaceae</taxon>
        <taxon>Scheffersomyces</taxon>
    </lineage>
</organism>
<evidence type="ECO:0000313" key="3">
    <source>
        <dbReference type="EMBL" id="KAG7193327.1"/>
    </source>
</evidence>